<dbReference type="RefSeq" id="WP_133907383.1">
    <property type="nucleotide sequence ID" value="NZ_SOCP01000018.1"/>
</dbReference>
<feature type="compositionally biased region" description="Basic and acidic residues" evidence="1">
    <location>
        <begin position="472"/>
        <end position="485"/>
    </location>
</feature>
<accession>A0A4R7V3W8</accession>
<evidence type="ECO:0000313" key="2">
    <source>
        <dbReference type="EMBL" id="TDV42176.1"/>
    </source>
</evidence>
<sequence>MSLLTRIRGRAGFGRTRIGAAVVVHAADGVTDEARALAESLPADPEHELVVADVPPVSAIDVWQSFAAALPRGRRSLRVVPGQEPREIAPYVWQWLADRLGRGVLAPYGLTQNRAGTLFVHSIDQSGWVSFGKGKAPAWTGKRFPQPVWDTIEVSQVRSAGFRGVAEPLPAGVWLRPDVDQGVLTTGRNRLAATLPCLPDTPLIVLGVCDAADLDIADVAAFWRTLPPNLAASARFVQYGGLTLPHGATFGQHLADALGMEICAYTGIPTGTPDKLDVLALRQDGSLGASAFAQAFAYRPGGPATGRLCAHRAPLDGLGEVAPGVYWYAPDVVVEVVRAGLWLRPAEQITDPTGVRAAPLDPPHSLLLYEATDPARADRLAEVAAELRDRLDEETRSATLLMPSTALAGAPSGVTRPAAPLPVEPSPPVVEVQDPPAEPVDAGGTDDTDDTDLPWLSRLMETVSIPAPARPSRVEVQDDGARGTR</sequence>
<keyword evidence="3" id="KW-1185">Reference proteome</keyword>
<comment type="caution">
    <text evidence="2">The sequence shown here is derived from an EMBL/GenBank/DDBJ whole genome shotgun (WGS) entry which is preliminary data.</text>
</comment>
<dbReference type="AlphaFoldDB" id="A0A4R7V3W8"/>
<dbReference type="OrthoDB" id="3320501at2"/>
<feature type="compositionally biased region" description="Pro residues" evidence="1">
    <location>
        <begin position="419"/>
        <end position="428"/>
    </location>
</feature>
<reference evidence="2 3" key="1">
    <citation type="submission" date="2019-03" db="EMBL/GenBank/DDBJ databases">
        <title>Genomic Encyclopedia of Archaeal and Bacterial Type Strains, Phase II (KMG-II): from individual species to whole genera.</title>
        <authorList>
            <person name="Goeker M."/>
        </authorList>
    </citation>
    <scope>NUCLEOTIDE SEQUENCE [LARGE SCALE GENOMIC DNA]</scope>
    <source>
        <strain evidence="2 3">DSM 45499</strain>
    </source>
</reference>
<dbReference type="Proteomes" id="UP000294927">
    <property type="component" value="Unassembled WGS sequence"/>
</dbReference>
<name>A0A4R7V3W8_9PSEU</name>
<gene>
    <name evidence="2" type="ORF">CLV71_11846</name>
</gene>
<evidence type="ECO:0000313" key="3">
    <source>
        <dbReference type="Proteomes" id="UP000294927"/>
    </source>
</evidence>
<organism evidence="2 3">
    <name type="scientific">Actinophytocola oryzae</name>
    <dbReference type="NCBI Taxonomy" id="502181"/>
    <lineage>
        <taxon>Bacteria</taxon>
        <taxon>Bacillati</taxon>
        <taxon>Actinomycetota</taxon>
        <taxon>Actinomycetes</taxon>
        <taxon>Pseudonocardiales</taxon>
        <taxon>Pseudonocardiaceae</taxon>
    </lineage>
</organism>
<evidence type="ECO:0000256" key="1">
    <source>
        <dbReference type="SAM" id="MobiDB-lite"/>
    </source>
</evidence>
<dbReference type="EMBL" id="SOCP01000018">
    <property type="protein sequence ID" value="TDV42176.1"/>
    <property type="molecule type" value="Genomic_DNA"/>
</dbReference>
<proteinExistence type="predicted"/>
<feature type="region of interest" description="Disordered" evidence="1">
    <location>
        <begin position="403"/>
        <end position="485"/>
    </location>
</feature>
<protein>
    <submittedName>
        <fullName evidence="2">Uncharacterized protein</fullName>
    </submittedName>
</protein>